<dbReference type="Proteomes" id="UP000054513">
    <property type="component" value="Unassembled WGS sequence"/>
</dbReference>
<protein>
    <recommendedName>
        <fullName evidence="3">Secreted protein</fullName>
    </recommendedName>
</protein>
<comment type="caution">
    <text evidence="1">The sequence shown here is derived from an EMBL/GenBank/DDBJ whole genome shotgun (WGS) entry which is preliminary data.</text>
</comment>
<gene>
    <name evidence="1" type="ORF">AO287_00610</name>
</gene>
<evidence type="ECO:0008006" key="3">
    <source>
        <dbReference type="Google" id="ProtNLM"/>
    </source>
</evidence>
<name>A0AAW3M268_PSESS</name>
<sequence>MLALGVLAGTDGQELYQGNGLIAALTIRVRLHHVGRDTVLRDNQWLIERQVGCVAFQIANCFNSHEFLPRGALCQGTTLATLKVNVELNLERQLIIDHIQSKLNLLVVHFFDFRRLAFFIQDFQRIIQNLPLKW</sequence>
<evidence type="ECO:0000313" key="2">
    <source>
        <dbReference type="Proteomes" id="UP000054513"/>
    </source>
</evidence>
<dbReference type="EMBL" id="LKCI01000016">
    <property type="protein sequence ID" value="KTC60458.1"/>
    <property type="molecule type" value="Genomic_DNA"/>
</dbReference>
<reference evidence="1 2" key="1">
    <citation type="submission" date="2015-09" db="EMBL/GenBank/DDBJ databases">
        <title>Genome sequence of ICMP 19499.</title>
        <authorList>
            <person name="Visnovsky S.B."/>
            <person name="Lu A."/>
            <person name="Panda P."/>
            <person name="Pitman A.R."/>
        </authorList>
    </citation>
    <scope>NUCLEOTIDE SEQUENCE [LARGE SCALE GENOMIC DNA]</scope>
    <source>
        <strain evidence="1 2">ICMP 19499</strain>
    </source>
</reference>
<proteinExistence type="predicted"/>
<accession>A0AAW3M268</accession>
<evidence type="ECO:0000313" key="1">
    <source>
        <dbReference type="EMBL" id="KTC60458.1"/>
    </source>
</evidence>
<dbReference type="AlphaFoldDB" id="A0AAW3M268"/>
<organism evidence="1 2">
    <name type="scientific">Pseudomonas savastanoi</name>
    <name type="common">Pseudomonas syringae pv. savastanoi</name>
    <dbReference type="NCBI Taxonomy" id="29438"/>
    <lineage>
        <taxon>Bacteria</taxon>
        <taxon>Pseudomonadati</taxon>
        <taxon>Pseudomonadota</taxon>
        <taxon>Gammaproteobacteria</taxon>
        <taxon>Pseudomonadales</taxon>
        <taxon>Pseudomonadaceae</taxon>
        <taxon>Pseudomonas</taxon>
    </lineage>
</organism>